<gene>
    <name evidence="2" type="ORF">MCORR_v1c02590</name>
</gene>
<organism evidence="2 3">
    <name type="scientific">Mesoplasma corruscae</name>
    <dbReference type="NCBI Taxonomy" id="216874"/>
    <lineage>
        <taxon>Bacteria</taxon>
        <taxon>Bacillati</taxon>
        <taxon>Mycoplasmatota</taxon>
        <taxon>Mollicutes</taxon>
        <taxon>Entomoplasmatales</taxon>
        <taxon>Entomoplasmataceae</taxon>
        <taxon>Mesoplasma</taxon>
    </lineage>
</organism>
<keyword evidence="1" id="KW-0472">Membrane</keyword>
<comment type="caution">
    <text evidence="2">The sequence shown here is derived from an EMBL/GenBank/DDBJ whole genome shotgun (WGS) entry which is preliminary data.</text>
</comment>
<accession>A0A2S5RH56</accession>
<protein>
    <submittedName>
        <fullName evidence="2">Uncharacterized protein</fullName>
    </submittedName>
</protein>
<evidence type="ECO:0000313" key="3">
    <source>
        <dbReference type="Proteomes" id="UP000239785"/>
    </source>
</evidence>
<dbReference type="EMBL" id="PHNF01000001">
    <property type="protein sequence ID" value="PPE06628.1"/>
    <property type="molecule type" value="Genomic_DNA"/>
</dbReference>
<feature type="transmembrane region" description="Helical" evidence="1">
    <location>
        <begin position="7"/>
        <end position="30"/>
    </location>
</feature>
<keyword evidence="3" id="KW-1185">Reference proteome</keyword>
<evidence type="ECO:0000256" key="1">
    <source>
        <dbReference type="SAM" id="Phobius"/>
    </source>
</evidence>
<proteinExistence type="predicted"/>
<evidence type="ECO:0000313" key="2">
    <source>
        <dbReference type="EMBL" id="PPE06628.1"/>
    </source>
</evidence>
<keyword evidence="1" id="KW-0812">Transmembrane</keyword>
<name>A0A2S5RH56_9MOLU</name>
<keyword evidence="1" id="KW-1133">Transmembrane helix</keyword>
<sequence>MSLFEKLNICFAALNFFVVLLTAIILPVIYKRNSSNSAMADDVKKNLLNSFDKYMDISQEVYNFEWYTAQINAIVIKYNLQGVYCMNCHKETNWTNYYKYFKSADKVIPELNNFSYEYKKFRANKLFNVLTCPICKKNPEKVKQF</sequence>
<dbReference type="AlphaFoldDB" id="A0A2S5RH56"/>
<dbReference type="Proteomes" id="UP000239785">
    <property type="component" value="Unassembled WGS sequence"/>
</dbReference>
<dbReference type="RefSeq" id="WP_104205920.1">
    <property type="nucleotide sequence ID" value="NZ_PHNF01000001.1"/>
</dbReference>
<reference evidence="2 3" key="1">
    <citation type="submission" date="2017-11" db="EMBL/GenBank/DDBJ databases">
        <title>Genome sequence of Mesoplasma corruscae ELCA-2 (ATCC 49579).</title>
        <authorList>
            <person name="Lo W.-S."/>
            <person name="Kuo C.-H."/>
        </authorList>
    </citation>
    <scope>NUCLEOTIDE SEQUENCE [LARGE SCALE GENOMIC DNA]</scope>
    <source>
        <strain evidence="2 3">ELCA-2</strain>
    </source>
</reference>
<dbReference type="OrthoDB" id="389485at2"/>